<keyword evidence="8" id="KW-1185">Reference proteome</keyword>
<dbReference type="Pfam" id="PF01609">
    <property type="entry name" value="DDE_Tnp_1"/>
    <property type="match status" value="1"/>
</dbReference>
<evidence type="ECO:0000256" key="1">
    <source>
        <dbReference type="ARBA" id="ARBA00010075"/>
    </source>
</evidence>
<dbReference type="Pfam" id="PF14294">
    <property type="entry name" value="DUF4372"/>
    <property type="match status" value="1"/>
</dbReference>
<dbReference type="GO" id="GO:0006313">
    <property type="term" value="P:DNA transposition"/>
    <property type="evidence" value="ECO:0007669"/>
    <property type="project" value="InterPro"/>
</dbReference>
<gene>
    <name evidence="7" type="ORF">H8718_02830</name>
</gene>
<evidence type="ECO:0000259" key="5">
    <source>
        <dbReference type="Pfam" id="PF01609"/>
    </source>
</evidence>
<dbReference type="InterPro" id="IPR047952">
    <property type="entry name" value="Transpos_IS4"/>
</dbReference>
<dbReference type="RefSeq" id="WP_249331442.1">
    <property type="nucleotide sequence ID" value="NZ_JACRSY010000003.1"/>
</dbReference>
<dbReference type="PANTHER" id="PTHR33258:SF1">
    <property type="entry name" value="TRANSPOSASE INSL FOR INSERTION SEQUENCE ELEMENT IS186A-RELATED"/>
    <property type="match status" value="1"/>
</dbReference>
<comment type="similarity">
    <text evidence="1">Belongs to the transposase 11 family.</text>
</comment>
<evidence type="ECO:0000256" key="3">
    <source>
        <dbReference type="ARBA" id="ARBA00023125"/>
    </source>
</evidence>
<reference evidence="7" key="1">
    <citation type="submission" date="2020-08" db="EMBL/GenBank/DDBJ databases">
        <title>Genome public.</title>
        <authorList>
            <person name="Liu C."/>
            <person name="Sun Q."/>
        </authorList>
    </citation>
    <scope>NUCLEOTIDE SEQUENCE</scope>
    <source>
        <strain evidence="7">NSJ-12</strain>
    </source>
</reference>
<dbReference type="AlphaFoldDB" id="A0A926ID92"/>
<evidence type="ECO:0000259" key="6">
    <source>
        <dbReference type="Pfam" id="PF14294"/>
    </source>
</evidence>
<evidence type="ECO:0000256" key="4">
    <source>
        <dbReference type="ARBA" id="ARBA00023172"/>
    </source>
</evidence>
<comment type="caution">
    <text evidence="7">The sequence shown here is derived from an EMBL/GenBank/DDBJ whole genome shotgun (WGS) entry which is preliminary data.</text>
</comment>
<keyword evidence="2" id="KW-0815">Transposition</keyword>
<dbReference type="InterPro" id="IPR012337">
    <property type="entry name" value="RNaseH-like_sf"/>
</dbReference>
<dbReference type="InterPro" id="IPR002559">
    <property type="entry name" value="Transposase_11"/>
</dbReference>
<dbReference type="SUPFAM" id="SSF53098">
    <property type="entry name" value="Ribonuclease H-like"/>
    <property type="match status" value="1"/>
</dbReference>
<feature type="domain" description="Transposase IS4-like" evidence="5">
    <location>
        <begin position="142"/>
        <end position="286"/>
    </location>
</feature>
<dbReference type="EMBL" id="JACRSY010000003">
    <property type="protein sequence ID" value="MBC8578468.1"/>
    <property type="molecule type" value="Genomic_DNA"/>
</dbReference>
<feature type="domain" description="DUF4372" evidence="6">
    <location>
        <begin position="5"/>
        <end position="74"/>
    </location>
</feature>
<name>A0A926ID92_9FIRM</name>
<keyword evidence="3" id="KW-0238">DNA-binding</keyword>
<proteinExistence type="inferred from homology"/>
<organism evidence="7 8">
    <name type="scientific">Zhenhengia yiwuensis</name>
    <dbReference type="NCBI Taxonomy" id="2763666"/>
    <lineage>
        <taxon>Bacteria</taxon>
        <taxon>Bacillati</taxon>
        <taxon>Bacillota</taxon>
        <taxon>Clostridia</taxon>
        <taxon>Lachnospirales</taxon>
        <taxon>Lachnospiraceae</taxon>
        <taxon>Zhenhengia</taxon>
    </lineage>
</organism>
<protein>
    <submittedName>
        <fullName evidence="7">IS4 family transposase</fullName>
    </submittedName>
</protein>
<evidence type="ECO:0000313" key="7">
    <source>
        <dbReference type="EMBL" id="MBC8578468.1"/>
    </source>
</evidence>
<dbReference type="NCBIfam" id="NF033592">
    <property type="entry name" value="transpos_IS4_1"/>
    <property type="match status" value="1"/>
</dbReference>
<dbReference type="Proteomes" id="UP000655830">
    <property type="component" value="Unassembled WGS sequence"/>
</dbReference>
<dbReference type="GO" id="GO:0004803">
    <property type="term" value="F:transposase activity"/>
    <property type="evidence" value="ECO:0007669"/>
    <property type="project" value="InterPro"/>
</dbReference>
<dbReference type="PANTHER" id="PTHR33258">
    <property type="entry name" value="TRANSPOSASE INSL FOR INSERTION SEQUENCE ELEMENT IS186A-RELATED"/>
    <property type="match status" value="1"/>
</dbReference>
<evidence type="ECO:0000313" key="8">
    <source>
        <dbReference type="Proteomes" id="UP000655830"/>
    </source>
</evidence>
<dbReference type="InterPro" id="IPR025399">
    <property type="entry name" value="DUF4372"/>
</dbReference>
<accession>A0A926ID92</accession>
<evidence type="ECO:0000256" key="2">
    <source>
        <dbReference type="ARBA" id="ARBA00022578"/>
    </source>
</evidence>
<sequence length="297" mass="34870">MLQTHTKLVFTELIGEISASFLESTIKKYDGNYRTQHFDTESHLYSLLYSNFRNCKSLRELQTELSSNQKLNHLINVPSLSQFSRKNALRDYRIFEDIFYHLMNKAKRHFGEVNLFKDKFPIKIMDASVILVALKLAPHLQMDKDHAGIKFNTLFNGEFPEKINICKSKVNDRRCKDGLIEDTGCIYLFDRGYYDYKWYDQLTDKGIKFVTRGVKNAVVMDEEFLGSEKEKDIYDSIIRMGTTVSNKLTVHKYREVMTFTEDGEPITFITNIFDLTKEEIILLYKKTMGNRTFLQMD</sequence>
<keyword evidence="4" id="KW-0233">DNA recombination</keyword>
<dbReference type="GO" id="GO:0003677">
    <property type="term" value="F:DNA binding"/>
    <property type="evidence" value="ECO:0007669"/>
    <property type="project" value="UniProtKB-KW"/>
</dbReference>